<dbReference type="InterPro" id="IPR052374">
    <property type="entry name" value="SERAC1"/>
</dbReference>
<comment type="caution">
    <text evidence="7">The sequence shown here is derived from an EMBL/GenBank/DDBJ whole genome shotgun (WGS) entry which is preliminary data.</text>
</comment>
<proteinExistence type="predicted"/>
<reference evidence="7" key="1">
    <citation type="journal article" date="2021" name="Nat. Commun.">
        <title>Genetic determinants of endophytism in the Arabidopsis root mycobiome.</title>
        <authorList>
            <person name="Mesny F."/>
            <person name="Miyauchi S."/>
            <person name="Thiergart T."/>
            <person name="Pickel B."/>
            <person name="Atanasova L."/>
            <person name="Karlsson M."/>
            <person name="Huettel B."/>
            <person name="Barry K.W."/>
            <person name="Haridas S."/>
            <person name="Chen C."/>
            <person name="Bauer D."/>
            <person name="Andreopoulos W."/>
            <person name="Pangilinan J."/>
            <person name="LaButti K."/>
            <person name="Riley R."/>
            <person name="Lipzen A."/>
            <person name="Clum A."/>
            <person name="Drula E."/>
            <person name="Henrissat B."/>
            <person name="Kohler A."/>
            <person name="Grigoriev I.V."/>
            <person name="Martin F.M."/>
            <person name="Hacquard S."/>
        </authorList>
    </citation>
    <scope>NUCLEOTIDE SEQUENCE</scope>
    <source>
        <strain evidence="7">MPI-CAGE-CH-0235</strain>
    </source>
</reference>
<dbReference type="PANTHER" id="PTHR48182:SF2">
    <property type="entry name" value="PROTEIN SERAC1"/>
    <property type="match status" value="1"/>
</dbReference>
<comment type="subcellular location">
    <subcellularLocation>
        <location evidence="2">Endoplasmic reticulum</location>
    </subcellularLocation>
    <subcellularLocation>
        <location evidence="3">Membrane</location>
    </subcellularLocation>
    <subcellularLocation>
        <location evidence="1">Mitochondrion</location>
    </subcellularLocation>
</comment>
<keyword evidence="5" id="KW-0496">Mitochondrion</keyword>
<gene>
    <name evidence="7" type="ORF">B0I35DRAFT_442232</name>
</gene>
<dbReference type="OrthoDB" id="1658288at2759"/>
<evidence type="ECO:0000313" key="7">
    <source>
        <dbReference type="EMBL" id="KAH7308576.1"/>
    </source>
</evidence>
<dbReference type="Gene3D" id="3.40.50.1820">
    <property type="entry name" value="alpha/beta hydrolase"/>
    <property type="match status" value="1"/>
</dbReference>
<dbReference type="SUPFAM" id="SSF53474">
    <property type="entry name" value="alpha/beta-Hydrolases"/>
    <property type="match status" value="1"/>
</dbReference>
<name>A0A8K0SCZ3_9HYPO</name>
<evidence type="ECO:0008006" key="9">
    <source>
        <dbReference type="Google" id="ProtNLM"/>
    </source>
</evidence>
<evidence type="ECO:0000256" key="3">
    <source>
        <dbReference type="ARBA" id="ARBA00004370"/>
    </source>
</evidence>
<dbReference type="PANTHER" id="PTHR48182">
    <property type="entry name" value="PROTEIN SERAC1"/>
    <property type="match status" value="1"/>
</dbReference>
<keyword evidence="6" id="KW-0472">Membrane</keyword>
<dbReference type="EMBL" id="JAGPNK010000015">
    <property type="protein sequence ID" value="KAH7308576.1"/>
    <property type="molecule type" value="Genomic_DNA"/>
</dbReference>
<sequence>MADPSSMGRYDVLQSYEERAPTLHESDDSATLGQKNYDDTSTRTKITQVGLGRLGIMGTVLSVTYGTWNGEAAACVTFRFDFRCKEGRLRFESSEVWVSFTVPRPGKKSATARSGLKDPAVLLYYPQDHVLPSPALSQQSSIQESTGFAGLSLRGRTWSKRSRDEPHQVFWTMHEDKAAQSGISDEVFLCVVVRHSGPFRATVEARAKLAIGITLENAPWSKDDPLLFDGITGKGPQMDTPKYDSLDAEHWREWLSSFSRTKSFASSIRSFQSATREARDLRAPRDPLAYRIRAIPASWSDTYLLDKLADLFQMRAGTKDILLLSFSPSAFPLRHEQNAVVSFPRGPPQVLTDGKQRWVLEVEEEPSISTSEVHNVELVFDITFEGFTPLGTNSNQMGAPISADIIVVPGLGGHAYGSFKERGGSYMWLQDSLAKDIQPEVPTTGVVRVLTYGYESRVAESHCFQTLWDLGGKLQASIREIRPIKRPIILIAHSLGGLVVKEAIIRMSMGDQKDKDDLKSIVGALFFGVPNKGMDIVSLIPMAGEQPNRPLLDSISIGSSLLQTQIEQFETVFPFRDSSIISIHETMLSPTAIHDGSKWSMSGPPTVLVDRESATHGRSWETSGRFVLGLNRNHSDLVKFSRSSDDYELVLGYLRDMLLTGENVVAARSQENLQQIK</sequence>
<evidence type="ECO:0000256" key="1">
    <source>
        <dbReference type="ARBA" id="ARBA00004173"/>
    </source>
</evidence>
<dbReference type="GO" id="GO:0016020">
    <property type="term" value="C:membrane"/>
    <property type="evidence" value="ECO:0007669"/>
    <property type="project" value="UniProtKB-SubCell"/>
</dbReference>
<evidence type="ECO:0000256" key="6">
    <source>
        <dbReference type="ARBA" id="ARBA00023136"/>
    </source>
</evidence>
<dbReference type="Proteomes" id="UP000813444">
    <property type="component" value="Unassembled WGS sequence"/>
</dbReference>
<protein>
    <recommendedName>
        <fullName evidence="9">DUF676 domain-containing protein</fullName>
    </recommendedName>
</protein>
<keyword evidence="4" id="KW-0256">Endoplasmic reticulum</keyword>
<dbReference type="AlphaFoldDB" id="A0A8K0SCZ3"/>
<organism evidence="7 8">
    <name type="scientific">Stachybotrys elegans</name>
    <dbReference type="NCBI Taxonomy" id="80388"/>
    <lineage>
        <taxon>Eukaryota</taxon>
        <taxon>Fungi</taxon>
        <taxon>Dikarya</taxon>
        <taxon>Ascomycota</taxon>
        <taxon>Pezizomycotina</taxon>
        <taxon>Sordariomycetes</taxon>
        <taxon>Hypocreomycetidae</taxon>
        <taxon>Hypocreales</taxon>
        <taxon>Stachybotryaceae</taxon>
        <taxon>Stachybotrys</taxon>
    </lineage>
</organism>
<keyword evidence="8" id="KW-1185">Reference proteome</keyword>
<dbReference type="GO" id="GO:0005783">
    <property type="term" value="C:endoplasmic reticulum"/>
    <property type="evidence" value="ECO:0007669"/>
    <property type="project" value="UniProtKB-SubCell"/>
</dbReference>
<dbReference type="GO" id="GO:0005739">
    <property type="term" value="C:mitochondrion"/>
    <property type="evidence" value="ECO:0007669"/>
    <property type="project" value="UniProtKB-SubCell"/>
</dbReference>
<dbReference type="InterPro" id="IPR029058">
    <property type="entry name" value="AB_hydrolase_fold"/>
</dbReference>
<evidence type="ECO:0000256" key="4">
    <source>
        <dbReference type="ARBA" id="ARBA00022824"/>
    </source>
</evidence>
<evidence type="ECO:0000256" key="5">
    <source>
        <dbReference type="ARBA" id="ARBA00023128"/>
    </source>
</evidence>
<evidence type="ECO:0000313" key="8">
    <source>
        <dbReference type="Proteomes" id="UP000813444"/>
    </source>
</evidence>
<evidence type="ECO:0000256" key="2">
    <source>
        <dbReference type="ARBA" id="ARBA00004240"/>
    </source>
</evidence>
<accession>A0A8K0SCZ3</accession>